<dbReference type="AlphaFoldDB" id="K9UEC7"/>
<dbReference type="RefSeq" id="WP_015158742.1">
    <property type="nucleotide sequence ID" value="NC_019697.1"/>
</dbReference>
<proteinExistence type="predicted"/>
<gene>
    <name evidence="1" type="ORF">Cha6605_1380</name>
</gene>
<organism evidence="1 2">
    <name type="scientific">Chamaesiphon minutus (strain ATCC 27169 / PCC 6605)</name>
    <dbReference type="NCBI Taxonomy" id="1173020"/>
    <lineage>
        <taxon>Bacteria</taxon>
        <taxon>Bacillati</taxon>
        <taxon>Cyanobacteriota</taxon>
        <taxon>Cyanophyceae</taxon>
        <taxon>Gomontiellales</taxon>
        <taxon>Chamaesiphonaceae</taxon>
        <taxon>Chamaesiphon</taxon>
    </lineage>
</organism>
<dbReference type="EMBL" id="CP003600">
    <property type="protein sequence ID" value="AFY92559.1"/>
    <property type="molecule type" value="Genomic_DNA"/>
</dbReference>
<dbReference type="HOGENOM" id="CLU_2971034_0_0_3"/>
<protein>
    <submittedName>
        <fullName evidence="1">Uncharacterized protein</fullName>
    </submittedName>
</protein>
<reference evidence="1 2" key="1">
    <citation type="submission" date="2012-05" db="EMBL/GenBank/DDBJ databases">
        <title>Finished chromosome of genome of Chamaesiphon sp. PCC 6605.</title>
        <authorList>
            <consortium name="US DOE Joint Genome Institute"/>
            <person name="Gugger M."/>
            <person name="Coursin T."/>
            <person name="Rippka R."/>
            <person name="Tandeau De Marsac N."/>
            <person name="Huntemann M."/>
            <person name="Wei C.-L."/>
            <person name="Han J."/>
            <person name="Detter J.C."/>
            <person name="Han C."/>
            <person name="Tapia R."/>
            <person name="Chen A."/>
            <person name="Kyrpides N."/>
            <person name="Mavromatis K."/>
            <person name="Markowitz V."/>
            <person name="Szeto E."/>
            <person name="Ivanova N."/>
            <person name="Pagani I."/>
            <person name="Pati A."/>
            <person name="Goodwin L."/>
            <person name="Nordberg H.P."/>
            <person name="Cantor M.N."/>
            <person name="Hua S.X."/>
            <person name="Woyke T."/>
            <person name="Kerfeld C.A."/>
        </authorList>
    </citation>
    <scope>NUCLEOTIDE SEQUENCE [LARGE SCALE GENOMIC DNA]</scope>
    <source>
        <strain evidence="2">ATCC 27169 / PCC 6605</strain>
    </source>
</reference>
<evidence type="ECO:0000313" key="2">
    <source>
        <dbReference type="Proteomes" id="UP000010366"/>
    </source>
</evidence>
<keyword evidence="2" id="KW-1185">Reference proteome</keyword>
<evidence type="ECO:0000313" key="1">
    <source>
        <dbReference type="EMBL" id="AFY92559.1"/>
    </source>
</evidence>
<accession>K9UEC7</accession>
<sequence>MSLSIYLPLHPQPRRSYFRFAVNRELQKMLNKMSPASSAANETMKKFATLKAAILYSE</sequence>
<dbReference type="STRING" id="1173020.Cha6605_1380"/>
<dbReference type="KEGG" id="cmp:Cha6605_1380"/>
<dbReference type="Proteomes" id="UP000010366">
    <property type="component" value="Chromosome"/>
</dbReference>
<name>K9UEC7_CHAP6</name>